<dbReference type="EMBL" id="QFQP01000035">
    <property type="protein sequence ID" value="PZR06982.1"/>
    <property type="molecule type" value="Genomic_DNA"/>
</dbReference>
<gene>
    <name evidence="1" type="ORF">DI536_29380</name>
</gene>
<proteinExistence type="predicted"/>
<accession>A0A2W5SW17</accession>
<sequence>MDRQIIRELVDEGRRTGVPLGQIVVSRGLMSAGAFAELLFEHTVFSLGLMTSQRLGATERLGRIGGSFANAFTFPMVSLLAESVRRRTGAIAVVDALPETPLMAVEVSVVDGYPLPVRVLSDREPRLSELLQLATEAQGVVAMLGAGTASFRRRGRCWSVAGDASSFVVSEGRSPLSFAWMLGAHGRQSRSPS</sequence>
<dbReference type="Proteomes" id="UP000249061">
    <property type="component" value="Unassembled WGS sequence"/>
</dbReference>
<name>A0A2W5SW17_9BACT</name>
<evidence type="ECO:0000313" key="1">
    <source>
        <dbReference type="EMBL" id="PZR06982.1"/>
    </source>
</evidence>
<dbReference type="AlphaFoldDB" id="A0A2W5SW17"/>
<comment type="caution">
    <text evidence="1">The sequence shown here is derived from an EMBL/GenBank/DDBJ whole genome shotgun (WGS) entry which is preliminary data.</text>
</comment>
<reference evidence="1 2" key="1">
    <citation type="submission" date="2017-08" db="EMBL/GenBank/DDBJ databases">
        <title>Infants hospitalized years apart are colonized by the same room-sourced microbial strains.</title>
        <authorList>
            <person name="Brooks B."/>
            <person name="Olm M.R."/>
            <person name="Firek B.A."/>
            <person name="Baker R."/>
            <person name="Thomas B.C."/>
            <person name="Morowitz M.J."/>
            <person name="Banfield J.F."/>
        </authorList>
    </citation>
    <scope>NUCLEOTIDE SEQUENCE [LARGE SCALE GENOMIC DNA]</scope>
    <source>
        <strain evidence="1">S2_003_000_R2_14</strain>
    </source>
</reference>
<organism evidence="1 2">
    <name type="scientific">Archangium gephyra</name>
    <dbReference type="NCBI Taxonomy" id="48"/>
    <lineage>
        <taxon>Bacteria</taxon>
        <taxon>Pseudomonadati</taxon>
        <taxon>Myxococcota</taxon>
        <taxon>Myxococcia</taxon>
        <taxon>Myxococcales</taxon>
        <taxon>Cystobacterineae</taxon>
        <taxon>Archangiaceae</taxon>
        <taxon>Archangium</taxon>
    </lineage>
</organism>
<evidence type="ECO:0000313" key="2">
    <source>
        <dbReference type="Proteomes" id="UP000249061"/>
    </source>
</evidence>
<protein>
    <submittedName>
        <fullName evidence="1">Uncharacterized protein</fullName>
    </submittedName>
</protein>